<dbReference type="InterPro" id="IPR011051">
    <property type="entry name" value="RmlC_Cupin_sf"/>
</dbReference>
<dbReference type="Pfam" id="PF07883">
    <property type="entry name" value="Cupin_2"/>
    <property type="match status" value="1"/>
</dbReference>
<accession>M0BJ24</accession>
<evidence type="ECO:0000313" key="2">
    <source>
        <dbReference type="EMBL" id="ELZ10303.1"/>
    </source>
</evidence>
<dbReference type="InterPro" id="IPR000595">
    <property type="entry name" value="cNMP-bd_dom"/>
</dbReference>
<dbReference type="InterPro" id="IPR013096">
    <property type="entry name" value="Cupin_2"/>
</dbReference>
<dbReference type="Proteomes" id="UP000011591">
    <property type="component" value="Unassembled WGS sequence"/>
</dbReference>
<dbReference type="RefSeq" id="WP_006663784.1">
    <property type="nucleotide sequence ID" value="NZ_AOIP01000008.1"/>
</dbReference>
<evidence type="ECO:0000259" key="1">
    <source>
        <dbReference type="PROSITE" id="PS50042"/>
    </source>
</evidence>
<dbReference type="InterPro" id="IPR014710">
    <property type="entry name" value="RmlC-like_jellyroll"/>
</dbReference>
<protein>
    <submittedName>
        <fullName evidence="2">Cyclic nucleotide-binding protein</fullName>
    </submittedName>
</protein>
<reference evidence="2 3" key="1">
    <citation type="journal article" date="2014" name="PLoS Genet.">
        <title>Phylogenetically driven sequencing of extremely halophilic archaea reveals strategies for static and dynamic osmo-response.</title>
        <authorList>
            <person name="Becker E.A."/>
            <person name="Seitzer P.M."/>
            <person name="Tritt A."/>
            <person name="Larsen D."/>
            <person name="Krusor M."/>
            <person name="Yao A.I."/>
            <person name="Wu D."/>
            <person name="Madern D."/>
            <person name="Eisen J.A."/>
            <person name="Darling A.E."/>
            <person name="Facciotti M.T."/>
        </authorList>
    </citation>
    <scope>NUCLEOTIDE SEQUENCE [LARGE SCALE GENOMIC DNA]</scope>
    <source>
        <strain evidence="2 3">DSM 13077</strain>
    </source>
</reference>
<dbReference type="Gene3D" id="2.60.120.10">
    <property type="entry name" value="Jelly Rolls"/>
    <property type="match status" value="1"/>
</dbReference>
<keyword evidence="3" id="KW-1185">Reference proteome</keyword>
<feature type="domain" description="Cyclic nucleotide-binding" evidence="1">
    <location>
        <begin position="42"/>
        <end position="89"/>
    </location>
</feature>
<sequence length="129" mass="14779">MSLYSVASLDTVESRELDELEPTLFPVGLDLQPEQMRPSVWHYDRGEESTYHRQDEQEELYVVLEGTVDVTVERETERDVVTLTKHEFMVVPPESWRQLEAVEESRVLAIGAPNVADDSIVEDETTARS</sequence>
<name>M0BJ24_9EURY</name>
<dbReference type="PROSITE" id="PS50042">
    <property type="entry name" value="CNMP_BINDING_3"/>
    <property type="match status" value="1"/>
</dbReference>
<comment type="caution">
    <text evidence="2">The sequence shown here is derived from an EMBL/GenBank/DDBJ whole genome shotgun (WGS) entry which is preliminary data.</text>
</comment>
<proteinExistence type="predicted"/>
<dbReference type="CDD" id="cd02208">
    <property type="entry name" value="cupin_RmlC-like"/>
    <property type="match status" value="1"/>
</dbReference>
<dbReference type="PATRIC" id="fig|1227491.4.peg.233"/>
<dbReference type="EMBL" id="AOIP01000008">
    <property type="protein sequence ID" value="ELZ10303.1"/>
    <property type="molecule type" value="Genomic_DNA"/>
</dbReference>
<gene>
    <name evidence="2" type="ORF">C480_01145</name>
</gene>
<dbReference type="SUPFAM" id="SSF51182">
    <property type="entry name" value="RmlC-like cupins"/>
    <property type="match status" value="1"/>
</dbReference>
<organism evidence="2 3">
    <name type="scientific">Natrialba aegyptia DSM 13077</name>
    <dbReference type="NCBI Taxonomy" id="1227491"/>
    <lineage>
        <taxon>Archaea</taxon>
        <taxon>Methanobacteriati</taxon>
        <taxon>Methanobacteriota</taxon>
        <taxon>Stenosarchaea group</taxon>
        <taxon>Halobacteria</taxon>
        <taxon>Halobacteriales</taxon>
        <taxon>Natrialbaceae</taxon>
        <taxon>Natrialba</taxon>
    </lineage>
</organism>
<evidence type="ECO:0000313" key="3">
    <source>
        <dbReference type="Proteomes" id="UP000011591"/>
    </source>
</evidence>
<dbReference type="OrthoDB" id="82049at2157"/>
<dbReference type="AlphaFoldDB" id="M0BJ24"/>